<gene>
    <name evidence="7" type="ORF">BCR37DRAFT_377472</name>
</gene>
<dbReference type="Pfam" id="PF00642">
    <property type="entry name" value="zf-CCCH"/>
    <property type="match status" value="1"/>
</dbReference>
<dbReference type="PANTHER" id="PTHR12681:SF0">
    <property type="entry name" value="ZINC FINGER CCCH DOMAIN-CONTAINING PROTEIN 15"/>
    <property type="match status" value="1"/>
</dbReference>
<evidence type="ECO:0000256" key="2">
    <source>
        <dbReference type="ARBA" id="ARBA00022771"/>
    </source>
</evidence>
<organism evidence="7 8">
    <name type="scientific">Protomyces lactucae-debilis</name>
    <dbReference type="NCBI Taxonomy" id="2754530"/>
    <lineage>
        <taxon>Eukaryota</taxon>
        <taxon>Fungi</taxon>
        <taxon>Dikarya</taxon>
        <taxon>Ascomycota</taxon>
        <taxon>Taphrinomycotina</taxon>
        <taxon>Taphrinomycetes</taxon>
        <taxon>Taphrinales</taxon>
        <taxon>Protomycetaceae</taxon>
        <taxon>Protomyces</taxon>
    </lineage>
</organism>
<dbReference type="Proteomes" id="UP000193685">
    <property type="component" value="Unassembled WGS sequence"/>
</dbReference>
<evidence type="ECO:0000313" key="8">
    <source>
        <dbReference type="Proteomes" id="UP000193685"/>
    </source>
</evidence>
<dbReference type="Gene3D" id="6.20.400.10">
    <property type="match status" value="1"/>
</dbReference>
<name>A0A1Y2FQ83_PROLT</name>
<dbReference type="GO" id="GO:0003729">
    <property type="term" value="F:mRNA binding"/>
    <property type="evidence" value="ECO:0007669"/>
    <property type="project" value="TreeGrafter"/>
</dbReference>
<dbReference type="AlphaFoldDB" id="A0A1Y2FQ83"/>
<feature type="zinc finger region" description="C3H1-type" evidence="4">
    <location>
        <begin position="94"/>
        <end position="121"/>
    </location>
</feature>
<keyword evidence="1 4" id="KW-0479">Metal-binding</keyword>
<dbReference type="InterPro" id="IPR032378">
    <property type="entry name" value="ZC3H15/TMA46_C"/>
</dbReference>
<dbReference type="RefSeq" id="XP_040727239.1">
    <property type="nucleotide sequence ID" value="XM_040868837.1"/>
</dbReference>
<feature type="region of interest" description="Disordered" evidence="5">
    <location>
        <begin position="290"/>
        <end position="340"/>
    </location>
</feature>
<feature type="compositionally biased region" description="Basic and acidic residues" evidence="5">
    <location>
        <begin position="7"/>
        <end position="21"/>
    </location>
</feature>
<accession>A0A1Y2FQ83</accession>
<dbReference type="InterPro" id="IPR036855">
    <property type="entry name" value="Znf_CCCH_sf"/>
</dbReference>
<feature type="compositionally biased region" description="Acidic residues" evidence="5">
    <location>
        <begin position="315"/>
        <end position="330"/>
    </location>
</feature>
<keyword evidence="3 4" id="KW-0862">Zinc</keyword>
<dbReference type="GO" id="GO:0005829">
    <property type="term" value="C:cytosol"/>
    <property type="evidence" value="ECO:0007669"/>
    <property type="project" value="TreeGrafter"/>
</dbReference>
<dbReference type="GO" id="GO:0002181">
    <property type="term" value="P:cytoplasmic translation"/>
    <property type="evidence" value="ECO:0007669"/>
    <property type="project" value="TreeGrafter"/>
</dbReference>
<feature type="domain" description="C3H1-type" evidence="6">
    <location>
        <begin position="166"/>
        <end position="204"/>
    </location>
</feature>
<dbReference type="SUPFAM" id="SSF90229">
    <property type="entry name" value="CCCH zinc finger"/>
    <property type="match status" value="1"/>
</dbReference>
<dbReference type="PANTHER" id="PTHR12681">
    <property type="entry name" value="ZINC FINGER-CONTAINING PROTEIN P48ZNF"/>
    <property type="match status" value="1"/>
</dbReference>
<feature type="zinc finger region" description="C3H1-type" evidence="4">
    <location>
        <begin position="166"/>
        <end position="204"/>
    </location>
</feature>
<keyword evidence="2 4" id="KW-0863">Zinc-finger</keyword>
<dbReference type="STRING" id="56484.A0A1Y2FQ83"/>
<feature type="region of interest" description="Disordered" evidence="5">
    <location>
        <begin position="1"/>
        <end position="67"/>
    </location>
</feature>
<dbReference type="SMART" id="SM00356">
    <property type="entry name" value="ZnF_C3H1"/>
    <property type="match status" value="2"/>
</dbReference>
<comment type="caution">
    <text evidence="7">The sequence shown here is derived from an EMBL/GenBank/DDBJ whole genome shotgun (WGS) entry which is preliminary data.</text>
</comment>
<dbReference type="InterPro" id="IPR000571">
    <property type="entry name" value="Znf_CCCH"/>
</dbReference>
<evidence type="ECO:0000256" key="3">
    <source>
        <dbReference type="ARBA" id="ARBA00022833"/>
    </source>
</evidence>
<feature type="compositionally biased region" description="Low complexity" evidence="5">
    <location>
        <begin position="331"/>
        <end position="340"/>
    </location>
</feature>
<protein>
    <recommendedName>
        <fullName evidence="6">C3H1-type domain-containing protein</fullName>
    </recommendedName>
</protein>
<proteinExistence type="predicted"/>
<dbReference type="Gene3D" id="4.10.1000.10">
    <property type="entry name" value="Zinc finger, CCCH-type"/>
    <property type="match status" value="1"/>
</dbReference>
<dbReference type="GeneID" id="63785436"/>
<evidence type="ECO:0000259" key="6">
    <source>
        <dbReference type="PROSITE" id="PS50103"/>
    </source>
</evidence>
<dbReference type="PROSITE" id="PS50103">
    <property type="entry name" value="ZF_C3H1"/>
    <property type="match status" value="2"/>
</dbReference>
<evidence type="ECO:0000256" key="4">
    <source>
        <dbReference type="PROSITE-ProRule" id="PRU00723"/>
    </source>
</evidence>
<dbReference type="OMA" id="GREMFYF"/>
<feature type="domain" description="C3H1-type" evidence="6">
    <location>
        <begin position="94"/>
        <end position="121"/>
    </location>
</feature>
<keyword evidence="8" id="KW-1185">Reference proteome</keyword>
<evidence type="ECO:0000256" key="1">
    <source>
        <dbReference type="ARBA" id="ARBA00022723"/>
    </source>
</evidence>
<dbReference type="GO" id="GO:0008270">
    <property type="term" value="F:zinc ion binding"/>
    <property type="evidence" value="ECO:0007669"/>
    <property type="project" value="UniProtKB-KW"/>
</dbReference>
<sequence>MAPKGVQAEKKGSKVKEDKTFGLKNKNKSSKVQKEVAKVKQQVADAGNPKLKKAEEERRKAVEAKKKDAQARKELDADLFNVVLPTQKVPFGVDPKTVLCQFFKIGKCDKGARCKFSHDPDVGRKATKKDLYTDARDQEKVDDTMDKWDEEKLRSVVLSKAGNPKTTTDIVCKFFLEAVETQKYGWFWICPNGGDQCQYRHSLPPGFVLKSKDKKKEEKAVISIEEFLETERHKITGTKTPVTLESFTKWKNERVAKKEAIVNEEIKQKEQRRMAGKLTGLSGREVFAYKPLDEYEDEEDEEFDITEFRQRGSDDESESDGEASSEEEDASVVGSTNGDQ</sequence>
<reference evidence="7 8" key="1">
    <citation type="submission" date="2016-07" db="EMBL/GenBank/DDBJ databases">
        <title>Pervasive Adenine N6-methylation of Active Genes in Fungi.</title>
        <authorList>
            <consortium name="DOE Joint Genome Institute"/>
            <person name="Mondo S.J."/>
            <person name="Dannebaum R.O."/>
            <person name="Kuo R.C."/>
            <person name="Labutti K."/>
            <person name="Haridas S."/>
            <person name="Kuo A."/>
            <person name="Salamov A."/>
            <person name="Ahrendt S.R."/>
            <person name="Lipzen A."/>
            <person name="Sullivan W."/>
            <person name="Andreopoulos W.B."/>
            <person name="Clum A."/>
            <person name="Lindquist E."/>
            <person name="Daum C."/>
            <person name="Ramamoorthy G.K."/>
            <person name="Gryganskyi A."/>
            <person name="Culley D."/>
            <person name="Magnuson J.K."/>
            <person name="James T.Y."/>
            <person name="O'Malley M.A."/>
            <person name="Stajich J.E."/>
            <person name="Spatafora J.W."/>
            <person name="Visel A."/>
            <person name="Grigoriev I.V."/>
        </authorList>
    </citation>
    <scope>NUCLEOTIDE SEQUENCE [LARGE SCALE GENOMIC DNA]</scope>
    <source>
        <strain evidence="7 8">12-1054</strain>
    </source>
</reference>
<dbReference type="Pfam" id="PF16543">
    <property type="entry name" value="DFRP_C"/>
    <property type="match status" value="1"/>
</dbReference>
<feature type="compositionally biased region" description="Basic and acidic residues" evidence="5">
    <location>
        <begin position="52"/>
        <end position="67"/>
    </location>
</feature>
<evidence type="ECO:0000313" key="7">
    <source>
        <dbReference type="EMBL" id="ORY85757.1"/>
    </source>
</evidence>
<dbReference type="EMBL" id="MCFI01000004">
    <property type="protein sequence ID" value="ORY85757.1"/>
    <property type="molecule type" value="Genomic_DNA"/>
</dbReference>
<feature type="compositionally biased region" description="Acidic residues" evidence="5">
    <location>
        <begin position="294"/>
        <end position="305"/>
    </location>
</feature>
<evidence type="ECO:0000256" key="5">
    <source>
        <dbReference type="SAM" id="MobiDB-lite"/>
    </source>
</evidence>
<dbReference type="OrthoDB" id="278280at2759"/>